<dbReference type="PANTHER" id="PTHR35005:SF1">
    <property type="entry name" value="2-AMINO-5-FORMYLAMINO-6-RIBOSYLAMINOPYRIMIDIN-4(3H)-ONE 5'-MONOPHOSPHATE DEFORMYLASE"/>
    <property type="match status" value="1"/>
</dbReference>
<dbReference type="SUPFAM" id="SSF102215">
    <property type="entry name" value="Creatininase"/>
    <property type="match status" value="1"/>
</dbReference>
<dbReference type="Gene3D" id="3.40.50.10310">
    <property type="entry name" value="Creatininase"/>
    <property type="match status" value="1"/>
</dbReference>
<reference evidence="7" key="1">
    <citation type="submission" date="2023-07" db="EMBL/GenBank/DDBJ databases">
        <title>Novel species in the genus Lipingzhangella isolated from Sambhar Salt Lake.</title>
        <authorList>
            <person name="Jiya N."/>
            <person name="Kajale S."/>
            <person name="Sharma A."/>
        </authorList>
    </citation>
    <scope>NUCLEOTIDE SEQUENCE [LARGE SCALE GENOMIC DNA]</scope>
    <source>
        <strain evidence="7">LS1_29</strain>
    </source>
</reference>
<evidence type="ECO:0000256" key="1">
    <source>
        <dbReference type="ARBA" id="ARBA00001947"/>
    </source>
</evidence>
<keyword evidence="2" id="KW-0479">Metal-binding</keyword>
<comment type="cofactor">
    <cofactor evidence="1">
        <name>Zn(2+)</name>
        <dbReference type="ChEBI" id="CHEBI:29105"/>
    </cofactor>
</comment>
<gene>
    <name evidence="6" type="ORF">RIF23_13410</name>
</gene>
<comment type="similarity">
    <text evidence="5">Belongs to the creatininase superfamily.</text>
</comment>
<evidence type="ECO:0000256" key="3">
    <source>
        <dbReference type="ARBA" id="ARBA00022801"/>
    </source>
</evidence>
<evidence type="ECO:0000256" key="4">
    <source>
        <dbReference type="ARBA" id="ARBA00022833"/>
    </source>
</evidence>
<dbReference type="Proteomes" id="UP001250214">
    <property type="component" value="Unassembled WGS sequence"/>
</dbReference>
<comment type="caution">
    <text evidence="6">The sequence shown here is derived from an EMBL/GenBank/DDBJ whole genome shotgun (WGS) entry which is preliminary data.</text>
</comment>
<evidence type="ECO:0000313" key="6">
    <source>
        <dbReference type="EMBL" id="MDS1271294.1"/>
    </source>
</evidence>
<dbReference type="PANTHER" id="PTHR35005">
    <property type="entry name" value="3-DEHYDRO-SCYLLO-INOSOSE HYDROLASE"/>
    <property type="match status" value="1"/>
</dbReference>
<keyword evidence="7" id="KW-1185">Reference proteome</keyword>
<keyword evidence="3" id="KW-0378">Hydrolase</keyword>
<dbReference type="Pfam" id="PF02633">
    <property type="entry name" value="Creatininase"/>
    <property type="match status" value="1"/>
</dbReference>
<sequence>MSTPEPMPPHWRTLTTTEVHHQNADVAVLPVGSFEQHGPYLPLATDTLVASSIAERLAHSYQLRPLPPLPLSCSQEHAQWPGTVSLTSTTLTALIRDVARSLQHDGVSRLAVINGHGGNHVLINAVQEAAGPGRRLALFPDLADWQEAREQAGLESSLLSDMHAGEAEVSLLLYTHPHLVRAGYTTSDRRADDRRHLPTLGMAAYTDNGVIGHPSRASADKGAALLEGLVAAFGRHLAALRTGAHPQDTNQHRGVDDAH</sequence>
<evidence type="ECO:0000256" key="2">
    <source>
        <dbReference type="ARBA" id="ARBA00022723"/>
    </source>
</evidence>
<organism evidence="6 7">
    <name type="scientific">Lipingzhangella rawalii</name>
    <dbReference type="NCBI Taxonomy" id="2055835"/>
    <lineage>
        <taxon>Bacteria</taxon>
        <taxon>Bacillati</taxon>
        <taxon>Actinomycetota</taxon>
        <taxon>Actinomycetes</taxon>
        <taxon>Streptosporangiales</taxon>
        <taxon>Nocardiopsidaceae</taxon>
        <taxon>Lipingzhangella</taxon>
    </lineage>
</organism>
<name>A0ABU2H9L8_9ACTN</name>
<dbReference type="EMBL" id="JAVLVT010000005">
    <property type="protein sequence ID" value="MDS1271294.1"/>
    <property type="molecule type" value="Genomic_DNA"/>
</dbReference>
<dbReference type="InterPro" id="IPR024087">
    <property type="entry name" value="Creatininase-like_sf"/>
</dbReference>
<protein>
    <submittedName>
        <fullName evidence="6">Creatininase family protein</fullName>
    </submittedName>
</protein>
<accession>A0ABU2H9L8</accession>
<evidence type="ECO:0000256" key="5">
    <source>
        <dbReference type="ARBA" id="ARBA00024029"/>
    </source>
</evidence>
<keyword evidence="4" id="KW-0862">Zinc</keyword>
<proteinExistence type="inferred from homology"/>
<dbReference type="RefSeq" id="WP_310912821.1">
    <property type="nucleotide sequence ID" value="NZ_JAVLVT010000005.1"/>
</dbReference>
<dbReference type="InterPro" id="IPR003785">
    <property type="entry name" value="Creatininase/forma_Hydrolase"/>
</dbReference>
<evidence type="ECO:0000313" key="7">
    <source>
        <dbReference type="Proteomes" id="UP001250214"/>
    </source>
</evidence>